<sequence>MKISLGALAGRWNRSETFAFYDAVALSSVDVVYIGAALHGPLGGLQQRDCLAVARELASGGKEVVLSVRAGAEVRDTEDSHAWIEDCGLPVEVGDARTFRLLAGKVPLVLGAAMPCVSGVELRRMVELGARRWVLPAVCKGEVVQALACAGDARCEIELPVLSPRRFARWQCRVEVCGYEGWPLHAMPGCDLDASPDDTAPDWASDLDELQRAGVSILRVTPRDAGDVGLSQTLCEWLRGDIDAQAAYAEYAASPERSRARVSGALHPWQRCLFQRIYAGVR</sequence>
<keyword evidence="1" id="KW-0378">Hydrolase</keyword>
<evidence type="ECO:0000313" key="2">
    <source>
        <dbReference type="Proteomes" id="UP000198908"/>
    </source>
</evidence>
<accession>A0A1G6PMY5</accession>
<dbReference type="AlphaFoldDB" id="A0A1G6PMY5"/>
<dbReference type="GO" id="GO:0006508">
    <property type="term" value="P:proteolysis"/>
    <property type="evidence" value="ECO:0007669"/>
    <property type="project" value="UniProtKB-KW"/>
</dbReference>
<keyword evidence="2" id="KW-1185">Reference proteome</keyword>
<organism evidence="1 2">
    <name type="scientific">Paraburkholderia lycopersici</name>
    <dbReference type="NCBI Taxonomy" id="416944"/>
    <lineage>
        <taxon>Bacteria</taxon>
        <taxon>Pseudomonadati</taxon>
        <taxon>Pseudomonadota</taxon>
        <taxon>Betaproteobacteria</taxon>
        <taxon>Burkholderiales</taxon>
        <taxon>Burkholderiaceae</taxon>
        <taxon>Paraburkholderia</taxon>
    </lineage>
</organism>
<dbReference type="RefSeq" id="WP_091997277.1">
    <property type="nucleotide sequence ID" value="NZ_FMYQ01000010.1"/>
</dbReference>
<proteinExistence type="predicted"/>
<dbReference type="OrthoDB" id="8523349at2"/>
<gene>
    <name evidence="1" type="ORF">SAMN05421548_110210</name>
</gene>
<protein>
    <submittedName>
        <fullName evidence="1">Collagenase-like protease, PrtC family</fullName>
    </submittedName>
</protein>
<keyword evidence="1" id="KW-0645">Protease</keyword>
<dbReference type="GO" id="GO:0008233">
    <property type="term" value="F:peptidase activity"/>
    <property type="evidence" value="ECO:0007669"/>
    <property type="project" value="UniProtKB-KW"/>
</dbReference>
<dbReference type="EMBL" id="FMYQ01000010">
    <property type="protein sequence ID" value="SDC81543.1"/>
    <property type="molecule type" value="Genomic_DNA"/>
</dbReference>
<reference evidence="2" key="1">
    <citation type="submission" date="2016-09" db="EMBL/GenBank/DDBJ databases">
        <authorList>
            <person name="Varghese N."/>
            <person name="Submissions S."/>
        </authorList>
    </citation>
    <scope>NUCLEOTIDE SEQUENCE [LARGE SCALE GENOMIC DNA]</scope>
    <source>
        <strain evidence="2">TNe-862</strain>
    </source>
</reference>
<name>A0A1G6PMY5_9BURK</name>
<evidence type="ECO:0000313" key="1">
    <source>
        <dbReference type="EMBL" id="SDC81543.1"/>
    </source>
</evidence>
<dbReference type="Proteomes" id="UP000198908">
    <property type="component" value="Unassembled WGS sequence"/>
</dbReference>
<dbReference type="STRING" id="416944.SAMN05421548_110210"/>